<dbReference type="InterPro" id="IPR055296">
    <property type="entry name" value="SRL2-like"/>
</dbReference>
<dbReference type="OrthoDB" id="19232at2759"/>
<dbReference type="PANTHER" id="PTHR46087">
    <property type="entry name" value="PUTATIVE, EXPRESSED-RELATED"/>
    <property type="match status" value="1"/>
</dbReference>
<gene>
    <name evidence="1" type="ORF">KP509_09G063300</name>
</gene>
<dbReference type="InterPro" id="IPR016024">
    <property type="entry name" value="ARM-type_fold"/>
</dbReference>
<dbReference type="SUPFAM" id="SSF48371">
    <property type="entry name" value="ARM repeat"/>
    <property type="match status" value="1"/>
</dbReference>
<comment type="caution">
    <text evidence="1">The sequence shown here is derived from an EMBL/GenBank/DDBJ whole genome shotgun (WGS) entry which is preliminary data.</text>
</comment>
<dbReference type="Proteomes" id="UP000825935">
    <property type="component" value="Chromosome 9"/>
</dbReference>
<dbReference type="Gene3D" id="1.25.10.10">
    <property type="entry name" value="Leucine-rich Repeat Variant"/>
    <property type="match status" value="1"/>
</dbReference>
<dbReference type="PANTHER" id="PTHR46087:SF11">
    <property type="entry name" value="PROTEIN SEMI-ROLLED LEAF 2"/>
    <property type="match status" value="1"/>
</dbReference>
<dbReference type="EMBL" id="CM035414">
    <property type="protein sequence ID" value="KAH7429731.1"/>
    <property type="molecule type" value="Genomic_DNA"/>
</dbReference>
<sequence length="996" mass="110086">MGFMSRRVLPVCGSFCVCCPALRSRSRQPVKRYKKLIADVFPRSQDELPNDRKISKLCDYASKNPLRVPKIAESLEQKGYKALRHDHLGSLRVVMAVYTKLFSACKSQMPLFASSALSMLKILLDQTRRDEVQILGCEALVEFAYNQVDGTYIHHFDGLLSNLCSLAEETGEVERRKVLRSAGLKALSALIWFMGENSHMPSDYDHVVRVIIENYGHDKYGYADEGKDGAYQYWVKEVEKSEGRTPVIISDSFPMLSFRKDAFNSKESFGSVGNPSIWARACIEKIALAAKEATTRRRLVEPILHYFDTGRHWESDQDLALSVLQQIVQCSEKSGIDCYLIGILVKHLDHKSIKNQPQMKAAVVKIVASLTQDSKTESTIVEINVLNDIFRHLCSTLQASTGAVAYEDLEQNKGLQSAIQDCLLKLVRKLGDFGLICEMMALTLEKLSQSTTSKSTMSALLILADIVASLSNLARKQQNFSEALLHQLSLAMVHPDSDIRVDAHGVFRLIMKHLSSQTDVIADSGDLIKTTKKSFRKTVSALHVANVLIGPLVKEHDISSQLNTSLSGRFDQTNGNKSHRTLLGKHGSKIDRQAYAWDEASKPDVRNTSIIDEKHEMATIILSSDQAAVLLSAMWTEANMDNNSPRNYEAMFKTFSMILIFSSGKNLSHAVFVRAVQLALSLRTLALSKDAHLSPSMQRSIFVLSASMLMFALNSQNIPGITAQIKGPLTRGQVDPFLEVDDEGVRATKLDTKLYGSASSNASASESLASVRMESISNDSLVSLILSNLSTSFEAELSDLRDELLQTFSPDEGFTFGLDMMRMKGPWNSTVYEKTMTFNEVVEPKNDLISDISGTDLPHILSKTPIFTPPGNIIGVSQLLESALETAGQVASATAAPFSMPYSAVAMRCEAFGANTRRNMPVWVNLDGNHQTLALKPAKDSEFSKANLSSTKENYMDIDALKGTAGFPFNAANDFKHALHLPPVSHYDNFLRAAGC</sequence>
<organism evidence="1 2">
    <name type="scientific">Ceratopteris richardii</name>
    <name type="common">Triangle waterfern</name>
    <dbReference type="NCBI Taxonomy" id="49495"/>
    <lineage>
        <taxon>Eukaryota</taxon>
        <taxon>Viridiplantae</taxon>
        <taxon>Streptophyta</taxon>
        <taxon>Embryophyta</taxon>
        <taxon>Tracheophyta</taxon>
        <taxon>Polypodiopsida</taxon>
        <taxon>Polypodiidae</taxon>
        <taxon>Polypodiales</taxon>
        <taxon>Pteridineae</taxon>
        <taxon>Pteridaceae</taxon>
        <taxon>Parkerioideae</taxon>
        <taxon>Ceratopteris</taxon>
    </lineage>
</organism>
<evidence type="ECO:0000313" key="2">
    <source>
        <dbReference type="Proteomes" id="UP000825935"/>
    </source>
</evidence>
<dbReference type="InterPro" id="IPR011989">
    <property type="entry name" value="ARM-like"/>
</dbReference>
<dbReference type="OMA" id="SQAYSTW"/>
<reference evidence="1" key="1">
    <citation type="submission" date="2021-08" db="EMBL/GenBank/DDBJ databases">
        <title>WGS assembly of Ceratopteris richardii.</title>
        <authorList>
            <person name="Marchant D.B."/>
            <person name="Chen G."/>
            <person name="Jenkins J."/>
            <person name="Shu S."/>
            <person name="Leebens-Mack J."/>
            <person name="Grimwood J."/>
            <person name="Schmutz J."/>
            <person name="Soltis P."/>
            <person name="Soltis D."/>
            <person name="Chen Z.-H."/>
        </authorList>
    </citation>
    <scope>NUCLEOTIDE SEQUENCE</scope>
    <source>
        <strain evidence="1">Whitten #5841</strain>
        <tissue evidence="1">Leaf</tissue>
    </source>
</reference>
<proteinExistence type="predicted"/>
<name>A0A8T2U0X7_CERRI</name>
<keyword evidence="2" id="KW-1185">Reference proteome</keyword>
<dbReference type="AlphaFoldDB" id="A0A8T2U0X7"/>
<protein>
    <submittedName>
        <fullName evidence="1">Uncharacterized protein</fullName>
    </submittedName>
</protein>
<dbReference type="Pfam" id="PF21052">
    <property type="entry name" value="EFR3_ARM"/>
    <property type="match status" value="1"/>
</dbReference>
<dbReference type="InterPro" id="IPR049152">
    <property type="entry name" value="EFR3-like_ARM"/>
</dbReference>
<evidence type="ECO:0000313" key="1">
    <source>
        <dbReference type="EMBL" id="KAH7429731.1"/>
    </source>
</evidence>
<accession>A0A8T2U0X7</accession>